<dbReference type="EMBL" id="JAJDKZ010000050">
    <property type="protein sequence ID" value="MCB8611358.1"/>
    <property type="molecule type" value="Genomic_DNA"/>
</dbReference>
<evidence type="ECO:0000313" key="2">
    <source>
        <dbReference type="EMBL" id="MCB8611358.1"/>
    </source>
</evidence>
<feature type="transmembrane region" description="Helical" evidence="1">
    <location>
        <begin position="6"/>
        <end position="27"/>
    </location>
</feature>
<evidence type="ECO:0000313" key="4">
    <source>
        <dbReference type="Proteomes" id="UP000241201"/>
    </source>
</evidence>
<reference evidence="3" key="2">
    <citation type="journal article" date="2019" name="Int. J. Syst. Evol. Microbiol.">
        <title>Faecalibacillus intestinalis gen. nov., sp. nov. and Faecalibacillus faecis sp. nov., isolated from human faeces.</title>
        <authorList>
            <person name="Seo B."/>
            <person name="Jeon K."/>
            <person name="Baek I."/>
            <person name="Lee Y.M."/>
            <person name="Baek K."/>
            <person name="Ko G."/>
        </authorList>
    </citation>
    <scope>NUCLEOTIDE SEQUENCE</scope>
    <source>
        <strain evidence="3">SNUG30370</strain>
    </source>
</reference>
<keyword evidence="1" id="KW-0472">Membrane</keyword>
<dbReference type="InterPro" id="IPR009526">
    <property type="entry name" value="DUF1146"/>
</dbReference>
<feature type="transmembrane region" description="Helical" evidence="1">
    <location>
        <begin position="39"/>
        <end position="59"/>
    </location>
</feature>
<dbReference type="Pfam" id="PF06612">
    <property type="entry name" value="DUF1146"/>
    <property type="match status" value="1"/>
</dbReference>
<dbReference type="EMBL" id="PYLP01000016">
    <property type="protein sequence ID" value="PST38290.1"/>
    <property type="molecule type" value="Genomic_DNA"/>
</dbReference>
<dbReference type="Proteomes" id="UP000241201">
    <property type="component" value="Unassembled WGS sequence"/>
</dbReference>
<dbReference type="Proteomes" id="UP001198439">
    <property type="component" value="Unassembled WGS sequence"/>
</dbReference>
<accession>A0A2T3FSP1</accession>
<evidence type="ECO:0000313" key="3">
    <source>
        <dbReference type="EMBL" id="PST38290.1"/>
    </source>
</evidence>
<evidence type="ECO:0000256" key="1">
    <source>
        <dbReference type="SAM" id="Phobius"/>
    </source>
</evidence>
<dbReference type="GeneID" id="77471558"/>
<reference evidence="4" key="1">
    <citation type="submission" date="2018-03" db="EMBL/GenBank/DDBJ databases">
        <title>Lachnoclostridium SNUG30370 gen.nov., sp.nov., isolated from human faeces.</title>
        <authorList>
            <person name="Seo B."/>
            <person name="Jeon K."/>
            <person name="Ko G."/>
        </authorList>
    </citation>
    <scope>NUCLEOTIDE SEQUENCE [LARGE SCALE GENOMIC DNA]</scope>
    <source>
        <strain evidence="4">SNUG30370</strain>
    </source>
</reference>
<comment type="caution">
    <text evidence="3">The sequence shown here is derived from an EMBL/GenBank/DDBJ whole genome shotgun (WGS) entry which is preliminary data.</text>
</comment>
<organism evidence="3 4">
    <name type="scientific">Faecalibacillus faecis</name>
    <dbReference type="NCBI Taxonomy" id="1982628"/>
    <lineage>
        <taxon>Bacteria</taxon>
        <taxon>Bacillati</taxon>
        <taxon>Bacillota</taxon>
        <taxon>Erysipelotrichia</taxon>
        <taxon>Erysipelotrichales</taxon>
        <taxon>Coprobacillaceae</taxon>
        <taxon>Faecalibacillus</taxon>
    </lineage>
</organism>
<protein>
    <submittedName>
        <fullName evidence="3">DUF1146 domain-containing protein</fullName>
    </submittedName>
</protein>
<reference evidence="2" key="3">
    <citation type="submission" date="2021-10" db="EMBL/GenBank/DDBJ databases">
        <title>Collection of gut derived symbiotic bacterial strains cultured from healthy donors.</title>
        <authorList>
            <person name="Lin H."/>
            <person name="Littmann E."/>
            <person name="Kohout C."/>
            <person name="Pamer E.G."/>
        </authorList>
    </citation>
    <scope>NUCLEOTIDE SEQUENCE</scope>
    <source>
        <strain evidence="2">DFI.4.48</strain>
    </source>
</reference>
<gene>
    <name evidence="3" type="ORF">C7U55_10705</name>
    <name evidence="2" type="ORF">LJD69_12225</name>
</gene>
<proteinExistence type="predicted"/>
<keyword evidence="1" id="KW-0812">Transmembrane</keyword>
<name>A0A2T3FSP1_9FIRM</name>
<keyword evidence="4" id="KW-1185">Reference proteome</keyword>
<dbReference type="RefSeq" id="WP_106988559.1">
    <property type="nucleotide sequence ID" value="NZ_DAWBWI010000029.1"/>
</dbReference>
<sequence>MSYQILKMIVYVFSVLSAMYGLSCFRFDQMISKGKMKQFYCFYIIASLSLGYLLASFILDFVTIHL</sequence>
<keyword evidence="1" id="KW-1133">Transmembrane helix</keyword>
<dbReference type="AlphaFoldDB" id="A0A2T3FSP1"/>